<dbReference type="AlphaFoldDB" id="A0A831ZRV5"/>
<dbReference type="SFLD" id="SFLDG01067">
    <property type="entry name" value="SPASM/twitch_domain_containing"/>
    <property type="match status" value="1"/>
</dbReference>
<accession>A0A831ZRV5</accession>
<evidence type="ECO:0000256" key="1">
    <source>
        <dbReference type="ARBA" id="ARBA00001966"/>
    </source>
</evidence>
<protein>
    <submittedName>
        <fullName evidence="7">Radical SAM protein</fullName>
    </submittedName>
</protein>
<name>A0A831ZRV5_9BACT</name>
<evidence type="ECO:0000256" key="5">
    <source>
        <dbReference type="ARBA" id="ARBA00023014"/>
    </source>
</evidence>
<dbReference type="Pfam" id="PF13186">
    <property type="entry name" value="SPASM"/>
    <property type="match status" value="1"/>
</dbReference>
<dbReference type="PROSITE" id="PS51918">
    <property type="entry name" value="RADICAL_SAM"/>
    <property type="match status" value="1"/>
</dbReference>
<keyword evidence="2" id="KW-0949">S-adenosyl-L-methionine</keyword>
<dbReference type="InterPro" id="IPR050377">
    <property type="entry name" value="Radical_SAM_PqqE_MftC-like"/>
</dbReference>
<dbReference type="SUPFAM" id="SSF102114">
    <property type="entry name" value="Radical SAM enzymes"/>
    <property type="match status" value="1"/>
</dbReference>
<dbReference type="GO" id="GO:0046872">
    <property type="term" value="F:metal ion binding"/>
    <property type="evidence" value="ECO:0007669"/>
    <property type="project" value="UniProtKB-KW"/>
</dbReference>
<keyword evidence="4" id="KW-0408">Iron</keyword>
<proteinExistence type="predicted"/>
<keyword evidence="3" id="KW-0479">Metal-binding</keyword>
<gene>
    <name evidence="7" type="ORF">ENS06_08265</name>
</gene>
<comment type="caution">
    <text evidence="7">The sequence shown here is derived from an EMBL/GenBank/DDBJ whole genome shotgun (WGS) entry which is preliminary data.</text>
</comment>
<evidence type="ECO:0000256" key="3">
    <source>
        <dbReference type="ARBA" id="ARBA00022723"/>
    </source>
</evidence>
<comment type="cofactor">
    <cofactor evidence="1">
        <name>[4Fe-4S] cluster</name>
        <dbReference type="ChEBI" id="CHEBI:49883"/>
    </cofactor>
</comment>
<reference evidence="7" key="1">
    <citation type="journal article" date="2020" name="mSystems">
        <title>Genome- and Community-Level Interaction Insights into Carbon Utilization and Element Cycling Functions of Hydrothermarchaeota in Hydrothermal Sediment.</title>
        <authorList>
            <person name="Zhou Z."/>
            <person name="Liu Y."/>
            <person name="Xu W."/>
            <person name="Pan J."/>
            <person name="Luo Z.H."/>
            <person name="Li M."/>
        </authorList>
    </citation>
    <scope>NUCLEOTIDE SEQUENCE [LARGE SCALE GENOMIC DNA]</scope>
    <source>
        <strain evidence="7">SpSt-456</strain>
    </source>
</reference>
<dbReference type="Pfam" id="PF04055">
    <property type="entry name" value="Radical_SAM"/>
    <property type="match status" value="1"/>
</dbReference>
<dbReference type="PANTHER" id="PTHR11228:SF7">
    <property type="entry name" value="PQQA PEPTIDE CYCLASE"/>
    <property type="match status" value="1"/>
</dbReference>
<dbReference type="InterPro" id="IPR058240">
    <property type="entry name" value="rSAM_sf"/>
</dbReference>
<dbReference type="SFLD" id="SFLDS00029">
    <property type="entry name" value="Radical_SAM"/>
    <property type="match status" value="1"/>
</dbReference>
<dbReference type="GO" id="GO:0051536">
    <property type="term" value="F:iron-sulfur cluster binding"/>
    <property type="evidence" value="ECO:0007669"/>
    <property type="project" value="UniProtKB-KW"/>
</dbReference>
<dbReference type="Gene3D" id="3.20.20.70">
    <property type="entry name" value="Aldolase class I"/>
    <property type="match status" value="1"/>
</dbReference>
<sequence>MVMAMCTRKNNGQRWLDATAANLIACYDKVLKTLRGEIPLPEVVEFFPTNFCTFACLYCRCNRYHGDASQFLDTTVWGRALDEFAHMGVKTVELSGGGEPLEHPHIKDILNRMAEQGFRVGLITNGYMIARKPELMDPLLRCGDWVRFSVDAVTDAVYRKIHGSGDLSYRALREVICEMVRKVKAKGEVDQRPKIGVKFVIQKLNKDQIIRAVDEALALGVHYVQFKWLEEHRYSVPSGERGGALEDLSGKLAQVPKDRLTVDVLPGYGGSSAKERCLMSVLHPVIDWDGRVYICAFFHHRRESHCIGDISHGPFFQFWGTASHRERIHAVDSRRCVPNCPVLRYSHVVEFIRKDAFRFSYI</sequence>
<dbReference type="PANTHER" id="PTHR11228">
    <property type="entry name" value="RADICAL SAM DOMAIN PROTEIN"/>
    <property type="match status" value="1"/>
</dbReference>
<dbReference type="CDD" id="cd01335">
    <property type="entry name" value="Radical_SAM"/>
    <property type="match status" value="1"/>
</dbReference>
<dbReference type="InterPro" id="IPR013785">
    <property type="entry name" value="Aldolase_TIM"/>
</dbReference>
<evidence type="ECO:0000256" key="2">
    <source>
        <dbReference type="ARBA" id="ARBA00022691"/>
    </source>
</evidence>
<evidence type="ECO:0000313" key="7">
    <source>
        <dbReference type="EMBL" id="HFK97304.1"/>
    </source>
</evidence>
<dbReference type="GO" id="GO:0003824">
    <property type="term" value="F:catalytic activity"/>
    <property type="evidence" value="ECO:0007669"/>
    <property type="project" value="InterPro"/>
</dbReference>
<evidence type="ECO:0000259" key="6">
    <source>
        <dbReference type="PROSITE" id="PS51918"/>
    </source>
</evidence>
<evidence type="ECO:0000256" key="4">
    <source>
        <dbReference type="ARBA" id="ARBA00023004"/>
    </source>
</evidence>
<dbReference type="InterPro" id="IPR007197">
    <property type="entry name" value="rSAM"/>
</dbReference>
<dbReference type="EMBL" id="DSTK01000023">
    <property type="protein sequence ID" value="HFK97304.1"/>
    <property type="molecule type" value="Genomic_DNA"/>
</dbReference>
<feature type="domain" description="Radical SAM core" evidence="6">
    <location>
        <begin position="36"/>
        <end position="271"/>
    </location>
</feature>
<organism evidence="7">
    <name type="scientific">Desulfacinum infernum</name>
    <dbReference type="NCBI Taxonomy" id="35837"/>
    <lineage>
        <taxon>Bacteria</taxon>
        <taxon>Pseudomonadati</taxon>
        <taxon>Thermodesulfobacteriota</taxon>
        <taxon>Syntrophobacteria</taxon>
        <taxon>Syntrophobacterales</taxon>
        <taxon>Syntrophobacteraceae</taxon>
        <taxon>Desulfacinum</taxon>
    </lineage>
</organism>
<dbReference type="InterPro" id="IPR023885">
    <property type="entry name" value="4Fe4S-binding_SPASM_dom"/>
</dbReference>
<keyword evidence="5" id="KW-0411">Iron-sulfur</keyword>